<keyword evidence="3" id="KW-0812">Transmembrane</keyword>
<evidence type="ECO:0000256" key="2">
    <source>
        <dbReference type="SAM" id="MobiDB-lite"/>
    </source>
</evidence>
<keyword evidence="3" id="KW-1133">Transmembrane helix</keyword>
<dbReference type="GO" id="GO:0042110">
    <property type="term" value="P:T cell activation"/>
    <property type="evidence" value="ECO:0007669"/>
    <property type="project" value="TreeGrafter"/>
</dbReference>
<dbReference type="Gene3D" id="2.60.40.10">
    <property type="entry name" value="Immunoglobulins"/>
    <property type="match status" value="3"/>
</dbReference>
<accession>A0A9Q1E1C0</accession>
<dbReference type="OrthoDB" id="9937043at2759"/>
<dbReference type="Pfam" id="PF13927">
    <property type="entry name" value="Ig_3"/>
    <property type="match status" value="1"/>
</dbReference>
<gene>
    <name evidence="6" type="ORF">COCON_G00004550</name>
</gene>
<reference evidence="6" key="1">
    <citation type="journal article" date="2023" name="Science">
        <title>Genome structures resolve the early diversification of teleost fishes.</title>
        <authorList>
            <person name="Parey E."/>
            <person name="Louis A."/>
            <person name="Montfort J."/>
            <person name="Bouchez O."/>
            <person name="Roques C."/>
            <person name="Iampietro C."/>
            <person name="Lluch J."/>
            <person name="Castinel A."/>
            <person name="Donnadieu C."/>
            <person name="Desvignes T."/>
            <person name="Floi Bucao C."/>
            <person name="Jouanno E."/>
            <person name="Wen M."/>
            <person name="Mejri S."/>
            <person name="Dirks R."/>
            <person name="Jansen H."/>
            <person name="Henkel C."/>
            <person name="Chen W.J."/>
            <person name="Zahm M."/>
            <person name="Cabau C."/>
            <person name="Klopp C."/>
            <person name="Thompson A.W."/>
            <person name="Robinson-Rechavi M."/>
            <person name="Braasch I."/>
            <person name="Lecointre G."/>
            <person name="Bobe J."/>
            <person name="Postlethwait J.H."/>
            <person name="Berthelot C."/>
            <person name="Roest Crollius H."/>
            <person name="Guiguen Y."/>
        </authorList>
    </citation>
    <scope>NUCLEOTIDE SEQUENCE</scope>
    <source>
        <strain evidence="6">Concon-B</strain>
    </source>
</reference>
<feature type="region of interest" description="Disordered" evidence="2">
    <location>
        <begin position="450"/>
        <end position="472"/>
    </location>
</feature>
<dbReference type="EMBL" id="JAFJMO010000001">
    <property type="protein sequence ID" value="KAJ8287796.1"/>
    <property type="molecule type" value="Genomic_DNA"/>
</dbReference>
<dbReference type="InterPro" id="IPR013151">
    <property type="entry name" value="Immunoglobulin_dom"/>
</dbReference>
<keyword evidence="7" id="KW-1185">Reference proteome</keyword>
<dbReference type="GO" id="GO:1990782">
    <property type="term" value="F:protein tyrosine kinase binding"/>
    <property type="evidence" value="ECO:0007669"/>
    <property type="project" value="TreeGrafter"/>
</dbReference>
<dbReference type="InterPro" id="IPR003598">
    <property type="entry name" value="Ig_sub2"/>
</dbReference>
<keyword evidence="3" id="KW-0472">Membrane</keyword>
<feature type="compositionally biased region" description="Basic and acidic residues" evidence="2">
    <location>
        <begin position="453"/>
        <end position="465"/>
    </location>
</feature>
<dbReference type="PANTHER" id="PTHR11422">
    <property type="entry name" value="T-CELL SURFACE GLYCOPROTEIN CD4"/>
    <property type="match status" value="1"/>
</dbReference>
<dbReference type="InterPro" id="IPR013783">
    <property type="entry name" value="Ig-like_fold"/>
</dbReference>
<dbReference type="GO" id="GO:0009897">
    <property type="term" value="C:external side of plasma membrane"/>
    <property type="evidence" value="ECO:0007669"/>
    <property type="project" value="TreeGrafter"/>
</dbReference>
<dbReference type="AlphaFoldDB" id="A0A9Q1E1C0"/>
<sequence>MLLFILIGAFSVAGAGSEELLVEAGSLAVLPCTIKSPTKGSPSVQWVKINGRDRNTVWRRERSGMEFQGVEVAPRARCPHSDFGKGVFNLHIERVRAEDGGEYTCTTTDRRKEVQRHVLRVIQVSVSPAAPLEGSSVNVTCSVTPRPAEATVSWKLNGSPLSLQQTRSTANMEERQIMSMSPRETGQWTCTVRLGKKEGEATQYLSMQGISSPLAEVTQLYRAVGSPVVLPCVFSEGLTPQNAGWQRNLNGAGPFRPLPPTLQPSGPQRDLSVRMERVEAGDGGTYRCFGEVAGRKLQRQLLLVTAQVRSSSPVKLNAPVSLTCELSNGTGVTGYEWLQITYDANGTRTETPKCQTKTLRIPKMTEQHTGEWVCRYRGEQGILGNVTYSFQVMSHLEAERPSSGKAGMVTGVGFLIVVLLLIVLQMYKNYRRRKMILQYPALETIVHSASNAREGRERERMREKAQGSQPQA</sequence>
<feature type="domain" description="Ig-like" evidence="5">
    <location>
        <begin position="119"/>
        <end position="206"/>
    </location>
</feature>
<dbReference type="SMART" id="SM00409">
    <property type="entry name" value="IG"/>
    <property type="match status" value="4"/>
</dbReference>
<dbReference type="InterPro" id="IPR007110">
    <property type="entry name" value="Ig-like_dom"/>
</dbReference>
<protein>
    <recommendedName>
        <fullName evidence="5">Ig-like domain-containing protein</fullName>
    </recommendedName>
</protein>
<dbReference type="CDD" id="cd00096">
    <property type="entry name" value="Ig"/>
    <property type="match status" value="1"/>
</dbReference>
<comment type="caution">
    <text evidence="6">The sequence shown here is derived from an EMBL/GenBank/DDBJ whole genome shotgun (WGS) entry which is preliminary data.</text>
</comment>
<dbReference type="PROSITE" id="PS50835">
    <property type="entry name" value="IG_LIKE"/>
    <property type="match status" value="4"/>
</dbReference>
<dbReference type="PANTHER" id="PTHR11422:SF12">
    <property type="entry name" value="MICROFIBRIL-ASSOCIATED GLYCOPROTEIN 3"/>
    <property type="match status" value="1"/>
</dbReference>
<dbReference type="SUPFAM" id="SSF48726">
    <property type="entry name" value="Immunoglobulin"/>
    <property type="match status" value="3"/>
</dbReference>
<evidence type="ECO:0000313" key="7">
    <source>
        <dbReference type="Proteomes" id="UP001152803"/>
    </source>
</evidence>
<keyword evidence="4" id="KW-0732">Signal</keyword>
<evidence type="ECO:0000256" key="4">
    <source>
        <dbReference type="SAM" id="SignalP"/>
    </source>
</evidence>
<feature type="domain" description="Ig-like" evidence="5">
    <location>
        <begin position="213"/>
        <end position="288"/>
    </location>
</feature>
<evidence type="ECO:0000259" key="5">
    <source>
        <dbReference type="PROSITE" id="PS50835"/>
    </source>
</evidence>
<feature type="domain" description="Ig-like" evidence="5">
    <location>
        <begin position="22"/>
        <end position="115"/>
    </location>
</feature>
<dbReference type="GO" id="GO:0045121">
    <property type="term" value="C:membrane raft"/>
    <property type="evidence" value="ECO:0007669"/>
    <property type="project" value="TreeGrafter"/>
</dbReference>
<proteinExistence type="predicted"/>
<name>A0A9Q1E1C0_CONCO</name>
<dbReference type="GO" id="GO:0070374">
    <property type="term" value="P:positive regulation of ERK1 and ERK2 cascade"/>
    <property type="evidence" value="ECO:0007669"/>
    <property type="project" value="TreeGrafter"/>
</dbReference>
<feature type="chain" id="PRO_5040138492" description="Ig-like domain-containing protein" evidence="4">
    <location>
        <begin position="18"/>
        <end position="472"/>
    </location>
</feature>
<dbReference type="Pfam" id="PF00047">
    <property type="entry name" value="ig"/>
    <property type="match status" value="1"/>
</dbReference>
<dbReference type="GO" id="GO:0042289">
    <property type="term" value="F:MHC class II protein binding"/>
    <property type="evidence" value="ECO:0007669"/>
    <property type="project" value="TreeGrafter"/>
</dbReference>
<dbReference type="Proteomes" id="UP001152803">
    <property type="component" value="Unassembled WGS sequence"/>
</dbReference>
<organism evidence="6 7">
    <name type="scientific">Conger conger</name>
    <name type="common">Conger eel</name>
    <name type="synonym">Muraena conger</name>
    <dbReference type="NCBI Taxonomy" id="82655"/>
    <lineage>
        <taxon>Eukaryota</taxon>
        <taxon>Metazoa</taxon>
        <taxon>Chordata</taxon>
        <taxon>Craniata</taxon>
        <taxon>Vertebrata</taxon>
        <taxon>Euteleostomi</taxon>
        <taxon>Actinopterygii</taxon>
        <taxon>Neopterygii</taxon>
        <taxon>Teleostei</taxon>
        <taxon>Anguilliformes</taxon>
        <taxon>Congridae</taxon>
        <taxon>Conger</taxon>
    </lineage>
</organism>
<feature type="signal peptide" evidence="4">
    <location>
        <begin position="1"/>
        <end position="17"/>
    </location>
</feature>
<evidence type="ECO:0000256" key="3">
    <source>
        <dbReference type="SAM" id="Phobius"/>
    </source>
</evidence>
<evidence type="ECO:0000256" key="1">
    <source>
        <dbReference type="ARBA" id="ARBA00023319"/>
    </source>
</evidence>
<dbReference type="InterPro" id="IPR003599">
    <property type="entry name" value="Ig_sub"/>
</dbReference>
<dbReference type="SMART" id="SM00408">
    <property type="entry name" value="IGc2"/>
    <property type="match status" value="4"/>
</dbReference>
<evidence type="ECO:0000313" key="6">
    <source>
        <dbReference type="EMBL" id="KAJ8287796.1"/>
    </source>
</evidence>
<dbReference type="GO" id="GO:0035723">
    <property type="term" value="P:interleukin-15-mediated signaling pathway"/>
    <property type="evidence" value="ECO:0007669"/>
    <property type="project" value="TreeGrafter"/>
</dbReference>
<keyword evidence="1" id="KW-0393">Immunoglobulin domain</keyword>
<feature type="transmembrane region" description="Helical" evidence="3">
    <location>
        <begin position="406"/>
        <end position="427"/>
    </location>
</feature>
<dbReference type="InterPro" id="IPR036179">
    <property type="entry name" value="Ig-like_dom_sf"/>
</dbReference>
<feature type="domain" description="Ig-like" evidence="5">
    <location>
        <begin position="299"/>
        <end position="389"/>
    </location>
</feature>